<dbReference type="EMBL" id="CP076544">
    <property type="protein sequence ID" value="QWS32736.1"/>
    <property type="molecule type" value="Genomic_DNA"/>
</dbReference>
<reference evidence="1" key="1">
    <citation type="submission" date="2021-06" db="EMBL/GenBank/DDBJ databases">
        <authorList>
            <person name="Ellington A.J."/>
            <person name="Bryan N.C."/>
            <person name="Christner B.C."/>
            <person name="Reisch C.R."/>
        </authorList>
    </citation>
    <scope>NUCLEOTIDE SEQUENCE</scope>
    <source>
        <strain evidence="1">L6-1</strain>
    </source>
</reference>
<accession>A0ACD1E1T9</accession>
<dbReference type="Proteomes" id="UP000681794">
    <property type="component" value="Chromosome"/>
</dbReference>
<sequence>MSYNPPTIPNAQSPQGPQWPGPVPPQSAKNGAGTAAMVLGIIAAVMAVLPGVSFGAWLFAVPAIILGIIGMRKAGAPRGRALAGLIEGGAALVVAIAVSAAAAGSVSDGFKKGYEETRAESAAQPTETPAAKASPDAVTAKETPKAAPAETKAPAPAPAPAPEFGSQPADEVAFVTAIATTKNELSGDLTDLQRSEALRTRDASLCSVLGDGAATDWTGKVKDIGANGEGKAYVEVEIASGVTIKTWNNAFSDVVDGTLIDPSSPFFSNLVAMKEGQMVKFSVQMVADEGSCLSKGNLTETFYGLTPEFIAHFTNVQAA</sequence>
<keyword evidence="2" id="KW-1185">Reference proteome</keyword>
<evidence type="ECO:0000313" key="2">
    <source>
        <dbReference type="Proteomes" id="UP000681794"/>
    </source>
</evidence>
<gene>
    <name evidence="1" type="ORF">KM842_10655</name>
</gene>
<organism evidence="1 2">
    <name type="scientific">Curtobacterium aetherium</name>
    <dbReference type="NCBI Taxonomy" id="2841594"/>
    <lineage>
        <taxon>Bacteria</taxon>
        <taxon>Bacillati</taxon>
        <taxon>Actinomycetota</taxon>
        <taxon>Actinomycetes</taxon>
        <taxon>Micrococcales</taxon>
        <taxon>Microbacteriaceae</taxon>
        <taxon>Curtobacterium</taxon>
    </lineage>
</organism>
<proteinExistence type="predicted"/>
<evidence type="ECO:0000313" key="1">
    <source>
        <dbReference type="EMBL" id="QWS32736.1"/>
    </source>
</evidence>
<protein>
    <submittedName>
        <fullName evidence="1">DUF4190 domain-containing protein</fullName>
    </submittedName>
</protein>
<name>A0ACD1E1T9_9MICO</name>